<gene>
    <name evidence="1" type="ORF">F4821DRAFT_217048</name>
</gene>
<comment type="caution">
    <text evidence="1">The sequence shown here is derived from an EMBL/GenBank/DDBJ whole genome shotgun (WGS) entry which is preliminary data.</text>
</comment>
<protein>
    <submittedName>
        <fullName evidence="1">Beta-lactamase-like protein</fullName>
    </submittedName>
</protein>
<dbReference type="EMBL" id="MU394373">
    <property type="protein sequence ID" value="KAI6082335.1"/>
    <property type="molecule type" value="Genomic_DNA"/>
</dbReference>
<accession>A0ACC0CPL4</accession>
<proteinExistence type="predicted"/>
<organism evidence="1 2">
    <name type="scientific">Hypoxylon rubiginosum</name>
    <dbReference type="NCBI Taxonomy" id="110542"/>
    <lineage>
        <taxon>Eukaryota</taxon>
        <taxon>Fungi</taxon>
        <taxon>Dikarya</taxon>
        <taxon>Ascomycota</taxon>
        <taxon>Pezizomycotina</taxon>
        <taxon>Sordariomycetes</taxon>
        <taxon>Xylariomycetidae</taxon>
        <taxon>Xylariales</taxon>
        <taxon>Hypoxylaceae</taxon>
        <taxon>Hypoxylon</taxon>
    </lineage>
</organism>
<name>A0ACC0CPL4_9PEZI</name>
<reference evidence="1 2" key="1">
    <citation type="journal article" date="2022" name="New Phytol.">
        <title>Ecological generalism drives hyperdiversity of secondary metabolite gene clusters in xylarialean endophytes.</title>
        <authorList>
            <person name="Franco M.E.E."/>
            <person name="Wisecaver J.H."/>
            <person name="Arnold A.E."/>
            <person name="Ju Y.M."/>
            <person name="Slot J.C."/>
            <person name="Ahrendt S."/>
            <person name="Moore L.P."/>
            <person name="Eastman K.E."/>
            <person name="Scott K."/>
            <person name="Konkel Z."/>
            <person name="Mondo S.J."/>
            <person name="Kuo A."/>
            <person name="Hayes R.D."/>
            <person name="Haridas S."/>
            <person name="Andreopoulos B."/>
            <person name="Riley R."/>
            <person name="LaButti K."/>
            <person name="Pangilinan J."/>
            <person name="Lipzen A."/>
            <person name="Amirebrahimi M."/>
            <person name="Yan J."/>
            <person name="Adam C."/>
            <person name="Keymanesh K."/>
            <person name="Ng V."/>
            <person name="Louie K."/>
            <person name="Northen T."/>
            <person name="Drula E."/>
            <person name="Henrissat B."/>
            <person name="Hsieh H.M."/>
            <person name="Youens-Clark K."/>
            <person name="Lutzoni F."/>
            <person name="Miadlikowska J."/>
            <person name="Eastwood D.C."/>
            <person name="Hamelin R.C."/>
            <person name="Grigoriev I.V."/>
            <person name="U'Ren J.M."/>
        </authorList>
    </citation>
    <scope>NUCLEOTIDE SEQUENCE [LARGE SCALE GENOMIC DNA]</scope>
    <source>
        <strain evidence="1 2">ER1909</strain>
    </source>
</reference>
<sequence length="378" mass="41635">MASPSELNIPASTSTVNVSIINTTGTIRGLDPQRFFEPKIPGHDWLAAPIYSFLVQHPTLNRTFVFDLGLRKDWQNFPPHFLAGLKAAGAVLDVPKGVREVLDDQGVDTKAIEAVVWSHMHLDHTGDPSTFEPSTTLIVGPGCKKEMLPGYPANPEAPFLLEADYVGRNVKELDFTTSGIKIGKFPAVDYFGDGSFYFLDSPGHCIGHVCGLARVTSSPDSFILMGGDIVHHDGELRPHRWHPLPESISPHPFKPLSSSAPCPGELFEKVLRDGREQPFYMPTVKKSGDDHVVHFDSAEAAESIRKLQELDAYDHILVVPAHDQYLLGVVDFFPKLANDFARKGWVKKARWLFLADFAKAVGYEGEIEAASDWGPVSA</sequence>
<evidence type="ECO:0000313" key="1">
    <source>
        <dbReference type="EMBL" id="KAI6082335.1"/>
    </source>
</evidence>
<dbReference type="Proteomes" id="UP001497680">
    <property type="component" value="Unassembled WGS sequence"/>
</dbReference>
<keyword evidence="2" id="KW-1185">Reference proteome</keyword>
<evidence type="ECO:0000313" key="2">
    <source>
        <dbReference type="Proteomes" id="UP001497680"/>
    </source>
</evidence>